<dbReference type="EMBL" id="LAZR01068038">
    <property type="protein sequence ID" value="KKK50407.1"/>
    <property type="molecule type" value="Genomic_DNA"/>
</dbReference>
<sequence>MDKFEVGDKAIVIGKPPEWTPPWPDYTGQIVTIIEPLQPAYNGVSGRQALVYVTDIPAIEAGIMIAFEPHDLKPLDGDEEASWEQVEKITAWRPKELVHATT</sequence>
<reference evidence="1" key="1">
    <citation type="journal article" date="2015" name="Nature">
        <title>Complex archaea that bridge the gap between prokaryotes and eukaryotes.</title>
        <authorList>
            <person name="Spang A."/>
            <person name="Saw J.H."/>
            <person name="Jorgensen S.L."/>
            <person name="Zaremba-Niedzwiedzka K."/>
            <person name="Martijn J."/>
            <person name="Lind A.E."/>
            <person name="van Eijk R."/>
            <person name="Schleper C."/>
            <person name="Guy L."/>
            <person name="Ettema T.J."/>
        </authorList>
    </citation>
    <scope>NUCLEOTIDE SEQUENCE</scope>
</reference>
<organism evidence="1">
    <name type="scientific">marine sediment metagenome</name>
    <dbReference type="NCBI Taxonomy" id="412755"/>
    <lineage>
        <taxon>unclassified sequences</taxon>
        <taxon>metagenomes</taxon>
        <taxon>ecological metagenomes</taxon>
    </lineage>
</organism>
<dbReference type="AlphaFoldDB" id="A0A0F8W143"/>
<name>A0A0F8W143_9ZZZZ</name>
<proteinExistence type="predicted"/>
<comment type="caution">
    <text evidence="1">The sequence shown here is derived from an EMBL/GenBank/DDBJ whole genome shotgun (WGS) entry which is preliminary data.</text>
</comment>
<gene>
    <name evidence="1" type="ORF">LCGC14_3125330</name>
</gene>
<evidence type="ECO:0000313" key="1">
    <source>
        <dbReference type="EMBL" id="KKK50407.1"/>
    </source>
</evidence>
<accession>A0A0F8W143</accession>
<protein>
    <submittedName>
        <fullName evidence="1">Uncharacterized protein</fullName>
    </submittedName>
</protein>